<accession>A0ABY8ASZ2</accession>
<dbReference type="CDD" id="cd03048">
    <property type="entry name" value="GST_N_Ure2p_like"/>
    <property type="match status" value="1"/>
</dbReference>
<dbReference type="InterPro" id="IPR010987">
    <property type="entry name" value="Glutathione-S-Trfase_C-like"/>
</dbReference>
<comment type="similarity">
    <text evidence="1">Belongs to the GST superfamily.</text>
</comment>
<dbReference type="InterPro" id="IPR036249">
    <property type="entry name" value="Thioredoxin-like_sf"/>
</dbReference>
<dbReference type="SFLD" id="SFLDG01151">
    <property type="entry name" value="Main.2:_Nu-like"/>
    <property type="match status" value="1"/>
</dbReference>
<evidence type="ECO:0000256" key="1">
    <source>
        <dbReference type="RuleBase" id="RU003494"/>
    </source>
</evidence>
<sequence length="205" mass="24420">MYTLYSFKTPNGIKPTILLEELHVSYEIKLINIQEGEQFAPEFLRISPNNKIPVIYDAENNFHLFESVAILQYLAEKHQQFLPQEFKYKFHVLQWCFFQAAHIGPMFGQYGHFHRYAPEQVPYAKNRYAEEVARLMAVMDKELVRHTYMAGNDYTIADIAIWPWLYCYENFYQTPLNEKKFPHLIEWYQIIGQRPAVHKALAAYE</sequence>
<keyword evidence="5" id="KW-1185">Reference proteome</keyword>
<dbReference type="InterPro" id="IPR004046">
    <property type="entry name" value="GST_C"/>
</dbReference>
<feature type="domain" description="GST C-terminal" evidence="3">
    <location>
        <begin position="85"/>
        <end position="205"/>
    </location>
</feature>
<dbReference type="PANTHER" id="PTHR44051">
    <property type="entry name" value="GLUTATHIONE S-TRANSFERASE-RELATED"/>
    <property type="match status" value="1"/>
</dbReference>
<dbReference type="Gene3D" id="3.40.30.10">
    <property type="entry name" value="Glutaredoxin"/>
    <property type="match status" value="1"/>
</dbReference>
<feature type="domain" description="GST N-terminal" evidence="2">
    <location>
        <begin position="1"/>
        <end position="82"/>
    </location>
</feature>
<evidence type="ECO:0000259" key="3">
    <source>
        <dbReference type="PROSITE" id="PS50405"/>
    </source>
</evidence>
<protein>
    <submittedName>
        <fullName evidence="4">Glutathione S-transferase N-terminal domain-containing protein</fullName>
    </submittedName>
</protein>
<evidence type="ECO:0000313" key="5">
    <source>
        <dbReference type="Proteomes" id="UP001222087"/>
    </source>
</evidence>
<dbReference type="RefSeq" id="WP_275089399.1">
    <property type="nucleotide sequence ID" value="NZ_CP119078.1"/>
</dbReference>
<organism evidence="4 5">
    <name type="scientific">Legionella cardiaca</name>
    <dbReference type="NCBI Taxonomy" id="1071983"/>
    <lineage>
        <taxon>Bacteria</taxon>
        <taxon>Pseudomonadati</taxon>
        <taxon>Pseudomonadota</taxon>
        <taxon>Gammaproteobacteria</taxon>
        <taxon>Legionellales</taxon>
        <taxon>Legionellaceae</taxon>
        <taxon>Legionella</taxon>
    </lineage>
</organism>
<evidence type="ECO:0000259" key="2">
    <source>
        <dbReference type="PROSITE" id="PS50404"/>
    </source>
</evidence>
<dbReference type="InterPro" id="IPR004045">
    <property type="entry name" value="Glutathione_S-Trfase_N"/>
</dbReference>
<evidence type="ECO:0000313" key="4">
    <source>
        <dbReference type="EMBL" id="WED43589.1"/>
    </source>
</evidence>
<dbReference type="InterPro" id="IPR036282">
    <property type="entry name" value="Glutathione-S-Trfase_C_sf"/>
</dbReference>
<dbReference type="InterPro" id="IPR040079">
    <property type="entry name" value="Glutathione_S-Trfase"/>
</dbReference>
<dbReference type="Gene3D" id="1.20.1050.10">
    <property type="match status" value="1"/>
</dbReference>
<reference evidence="4 5" key="1">
    <citation type="submission" date="2023-02" db="EMBL/GenBank/DDBJ databases">
        <title>Genome Sequence of L. cardiaca H63T.</title>
        <authorList>
            <person name="Lopez A.E."/>
            <person name="Cianciotto N.P."/>
        </authorList>
    </citation>
    <scope>NUCLEOTIDE SEQUENCE [LARGE SCALE GENOMIC DNA]</scope>
    <source>
        <strain evidence="4 5">H63</strain>
    </source>
</reference>
<dbReference type="Proteomes" id="UP001222087">
    <property type="component" value="Chromosome"/>
</dbReference>
<name>A0ABY8ASZ2_9GAMM</name>
<dbReference type="SUPFAM" id="SSF47616">
    <property type="entry name" value="GST C-terminal domain-like"/>
    <property type="match status" value="1"/>
</dbReference>
<dbReference type="SFLD" id="SFLDS00019">
    <property type="entry name" value="Glutathione_Transferase_(cytos"/>
    <property type="match status" value="1"/>
</dbReference>
<dbReference type="Pfam" id="PF00043">
    <property type="entry name" value="GST_C"/>
    <property type="match status" value="1"/>
</dbReference>
<dbReference type="SFLD" id="SFLDG00358">
    <property type="entry name" value="Main_(cytGST)"/>
    <property type="match status" value="1"/>
</dbReference>
<proteinExistence type="inferred from homology"/>
<gene>
    <name evidence="4" type="ORF">PXX05_02085</name>
</gene>
<dbReference type="PANTHER" id="PTHR44051:SF8">
    <property type="entry name" value="GLUTATHIONE S-TRANSFERASE GSTA"/>
    <property type="match status" value="1"/>
</dbReference>
<dbReference type="PROSITE" id="PS50404">
    <property type="entry name" value="GST_NTER"/>
    <property type="match status" value="1"/>
</dbReference>
<dbReference type="EMBL" id="CP119078">
    <property type="protein sequence ID" value="WED43589.1"/>
    <property type="molecule type" value="Genomic_DNA"/>
</dbReference>
<dbReference type="PROSITE" id="PS50405">
    <property type="entry name" value="GST_CTER"/>
    <property type="match status" value="1"/>
</dbReference>
<dbReference type="SUPFAM" id="SSF52833">
    <property type="entry name" value="Thioredoxin-like"/>
    <property type="match status" value="1"/>
</dbReference>
<dbReference type="Pfam" id="PF02798">
    <property type="entry name" value="GST_N"/>
    <property type="match status" value="1"/>
</dbReference>